<proteinExistence type="inferred from homology"/>
<comment type="similarity">
    <text evidence="1">Belongs to the glycosyl hydrolase 2 family.</text>
</comment>
<dbReference type="EMBL" id="QMFY01000008">
    <property type="protein sequence ID" value="RAW00058.1"/>
    <property type="molecule type" value="Genomic_DNA"/>
</dbReference>
<dbReference type="SUPFAM" id="SSF49373">
    <property type="entry name" value="Invasin/intimin cell-adhesion fragments"/>
    <property type="match status" value="1"/>
</dbReference>
<dbReference type="InterPro" id="IPR013783">
    <property type="entry name" value="Ig-like_fold"/>
</dbReference>
<dbReference type="SUPFAM" id="SSF49303">
    <property type="entry name" value="beta-Galactosidase/glucuronidase domain"/>
    <property type="match status" value="1"/>
</dbReference>
<dbReference type="PANTHER" id="PTHR42732:SF1">
    <property type="entry name" value="BETA-MANNOSIDASE"/>
    <property type="match status" value="1"/>
</dbReference>
<dbReference type="Gene3D" id="3.20.20.80">
    <property type="entry name" value="Glycosidases"/>
    <property type="match status" value="1"/>
</dbReference>
<dbReference type="GO" id="GO:0004553">
    <property type="term" value="F:hydrolase activity, hydrolyzing O-glycosyl compounds"/>
    <property type="evidence" value="ECO:0007669"/>
    <property type="project" value="InterPro"/>
</dbReference>
<accession>A0A364Y0D2</accession>
<evidence type="ECO:0000259" key="6">
    <source>
        <dbReference type="Pfam" id="PF02836"/>
    </source>
</evidence>
<dbReference type="Pfam" id="PF02837">
    <property type="entry name" value="Glyco_hydro_2_N"/>
    <property type="match status" value="1"/>
</dbReference>
<dbReference type="SUPFAM" id="SSF49785">
    <property type="entry name" value="Galactose-binding domain-like"/>
    <property type="match status" value="1"/>
</dbReference>
<feature type="domain" description="Glycoside hydrolase family 2" evidence="9">
    <location>
        <begin position="698"/>
        <end position="797"/>
    </location>
</feature>
<feature type="domain" description="Glycoside hydrolase family 2 catalytic" evidence="6">
    <location>
        <begin position="301"/>
        <end position="483"/>
    </location>
</feature>
<dbReference type="Gene3D" id="2.60.40.10">
    <property type="entry name" value="Immunoglobulins"/>
    <property type="match status" value="3"/>
</dbReference>
<dbReference type="PANTHER" id="PTHR42732">
    <property type="entry name" value="BETA-GALACTOSIDASE"/>
    <property type="match status" value="1"/>
</dbReference>
<keyword evidence="11" id="KW-1185">Reference proteome</keyword>
<dbReference type="InterPro" id="IPR051913">
    <property type="entry name" value="GH2_Domain-Containing"/>
</dbReference>
<feature type="signal peptide" evidence="4">
    <location>
        <begin position="1"/>
        <end position="21"/>
    </location>
</feature>
<dbReference type="Pfam" id="PF00703">
    <property type="entry name" value="Glyco_hydro_2"/>
    <property type="match status" value="1"/>
</dbReference>
<dbReference type="GO" id="GO:0005975">
    <property type="term" value="P:carbohydrate metabolic process"/>
    <property type="evidence" value="ECO:0007669"/>
    <property type="project" value="InterPro"/>
</dbReference>
<dbReference type="InterPro" id="IPR006102">
    <property type="entry name" value="Ig-like_GH2"/>
</dbReference>
<dbReference type="InterPro" id="IPR036156">
    <property type="entry name" value="Beta-gal/glucu_dom_sf"/>
</dbReference>
<dbReference type="InterPro" id="IPR032311">
    <property type="entry name" value="DUF4982"/>
</dbReference>
<evidence type="ECO:0000313" key="10">
    <source>
        <dbReference type="EMBL" id="RAW00058.1"/>
    </source>
</evidence>
<dbReference type="Pfam" id="PF18565">
    <property type="entry name" value="Glyco_hydro2_C5"/>
    <property type="match status" value="1"/>
</dbReference>
<dbReference type="SUPFAM" id="SSF51445">
    <property type="entry name" value="(Trans)glycosidases"/>
    <property type="match status" value="1"/>
</dbReference>
<feature type="chain" id="PRO_5016899575" evidence="4">
    <location>
        <begin position="22"/>
        <end position="802"/>
    </location>
</feature>
<dbReference type="Pfam" id="PF16355">
    <property type="entry name" value="DUF4982"/>
    <property type="match status" value="1"/>
</dbReference>
<feature type="domain" description="DUF4982" evidence="8">
    <location>
        <begin position="624"/>
        <end position="682"/>
    </location>
</feature>
<dbReference type="Pfam" id="PF02836">
    <property type="entry name" value="Glyco_hydro_2_C"/>
    <property type="match status" value="1"/>
</dbReference>
<name>A0A364Y0D2_9BACT</name>
<dbReference type="InterPro" id="IPR006104">
    <property type="entry name" value="Glyco_hydro_2_N"/>
</dbReference>
<dbReference type="NCBIfam" id="NF041463">
    <property type="entry name" value="GalB"/>
    <property type="match status" value="1"/>
</dbReference>
<keyword evidence="4" id="KW-0732">Signal</keyword>
<evidence type="ECO:0000313" key="11">
    <source>
        <dbReference type="Proteomes" id="UP000251889"/>
    </source>
</evidence>
<gene>
    <name evidence="10" type="ORF">DQQ10_16015</name>
</gene>
<dbReference type="PRINTS" id="PR00132">
    <property type="entry name" value="GLHYDRLASE2"/>
</dbReference>
<dbReference type="InterPro" id="IPR008979">
    <property type="entry name" value="Galactose-bd-like_sf"/>
</dbReference>
<keyword evidence="3" id="KW-0326">Glycosidase</keyword>
<dbReference type="Gene3D" id="2.60.120.260">
    <property type="entry name" value="Galactose-binding domain-like"/>
    <property type="match status" value="1"/>
</dbReference>
<feature type="domain" description="Glycosyl hydrolases family 2 sugar binding" evidence="7">
    <location>
        <begin position="84"/>
        <end position="178"/>
    </location>
</feature>
<dbReference type="OrthoDB" id="811652at2"/>
<protein>
    <submittedName>
        <fullName evidence="10">Glycoside hydrolase family 2</fullName>
    </submittedName>
</protein>
<sequence>MQKISLVILFLVSSWSGFTQSASRTTVIFNEGWKFFLGDNHQAKDPSFDDVTWRNIKLPHDWSIEGTFSDKHPAGVGGGALPGGVGWYRKTFSVSKSVSGKKMFIAFDGVYCNSEVWLNGHYLGKRPNGYISFQYDITPFINLEKSNVITVRVDNSQQPNSRWYSGSGIYRNVYLITTKDIHVDQWGTFVQTPEVSNENALVTLSTTIKNGSKKSASVSVVTTLINAEGKQISKSTTLDDVAESGSRKIDQSFRVTKPTLWSIENPYQYQFKTELFVDRKKMDEYVTPFGVRAFSFDAAKGFSLNGVPTKIKGVCLHHDFGCLGAVFNVRAMERQLEIMKAMGVNAIRTSHNPPAPALLDLCDRMGFLVMNEAFDMWKREKNKFDYHLHWDEWHTRDLEDHILRDRNHPSVFAWSVGNEIGEQWDTTGVRITKELVSIVKRLDPTRFTVTANNEVKPTNSLIKAEALDLIGYNYNHKAYENFPKDYPGKIFIGTETTSALATRGHYDMPSDSIRRWPIAWDKLFTEGNADNTVSAYDNVSAPWGSTHEETWKLMKKNDFLSGMFIWTGFDYLGEPTPYVWPSRSSYFGVVDLAGFPKDVYYMYQSEWTNKPTLHIFPHWNWTPGKLVDVWAYYNQADEVELFLNNKSLGVKSKKEDELHVMWRIPFEAGTLKAVSKINGQVVMTKEIKTTSSPARVILTADRSEIKNGSDDLSFVTVSVVDADGNIVPYADNLVKFTLSDNIEIAGVDNGDPTSHDSFKATERKAFHGLALVVIRGKNRKGTAKLTATAEGLQSSTIDLVLK</sequence>
<evidence type="ECO:0000259" key="8">
    <source>
        <dbReference type="Pfam" id="PF16355"/>
    </source>
</evidence>
<dbReference type="InterPro" id="IPR040605">
    <property type="entry name" value="Glyco_hydro2_dom5"/>
</dbReference>
<evidence type="ECO:0000259" key="9">
    <source>
        <dbReference type="Pfam" id="PF18565"/>
    </source>
</evidence>
<dbReference type="Proteomes" id="UP000251889">
    <property type="component" value="Unassembled WGS sequence"/>
</dbReference>
<evidence type="ECO:0000256" key="2">
    <source>
        <dbReference type="ARBA" id="ARBA00022801"/>
    </source>
</evidence>
<dbReference type="InterPro" id="IPR006103">
    <property type="entry name" value="Glyco_hydro_2_cat"/>
</dbReference>
<dbReference type="RefSeq" id="WP_112747896.1">
    <property type="nucleotide sequence ID" value="NZ_QMFY01000008.1"/>
</dbReference>
<evidence type="ECO:0000256" key="4">
    <source>
        <dbReference type="SAM" id="SignalP"/>
    </source>
</evidence>
<comment type="caution">
    <text evidence="10">The sequence shown here is derived from an EMBL/GenBank/DDBJ whole genome shotgun (WGS) entry which is preliminary data.</text>
</comment>
<organism evidence="10 11">
    <name type="scientific">Pseudochryseolinea flava</name>
    <dbReference type="NCBI Taxonomy" id="2059302"/>
    <lineage>
        <taxon>Bacteria</taxon>
        <taxon>Pseudomonadati</taxon>
        <taxon>Bacteroidota</taxon>
        <taxon>Cytophagia</taxon>
        <taxon>Cytophagales</taxon>
        <taxon>Fulvivirgaceae</taxon>
        <taxon>Pseudochryseolinea</taxon>
    </lineage>
</organism>
<dbReference type="InterPro" id="IPR017853">
    <property type="entry name" value="GH"/>
</dbReference>
<evidence type="ECO:0000256" key="3">
    <source>
        <dbReference type="ARBA" id="ARBA00023295"/>
    </source>
</evidence>
<feature type="domain" description="Glycoside hydrolase family 2 immunoglobulin-like beta-sandwich" evidence="5">
    <location>
        <begin position="191"/>
        <end position="292"/>
    </location>
</feature>
<evidence type="ECO:0000259" key="5">
    <source>
        <dbReference type="Pfam" id="PF00703"/>
    </source>
</evidence>
<reference evidence="10 11" key="1">
    <citation type="submission" date="2018-06" db="EMBL/GenBank/DDBJ databases">
        <title>Chryseolinea flavus sp. nov., a member of the phylum Bacteroidetes isolated from soil.</title>
        <authorList>
            <person name="Li Y."/>
            <person name="Wang J."/>
        </authorList>
    </citation>
    <scope>NUCLEOTIDE SEQUENCE [LARGE SCALE GENOMIC DNA]</scope>
    <source>
        <strain evidence="10 11">SDU1-6</strain>
    </source>
</reference>
<dbReference type="InterPro" id="IPR006101">
    <property type="entry name" value="Glyco_hydro_2"/>
</dbReference>
<evidence type="ECO:0000256" key="1">
    <source>
        <dbReference type="ARBA" id="ARBA00007401"/>
    </source>
</evidence>
<dbReference type="InterPro" id="IPR048229">
    <property type="entry name" value="GalB-like"/>
</dbReference>
<evidence type="ECO:0000259" key="7">
    <source>
        <dbReference type="Pfam" id="PF02837"/>
    </source>
</evidence>
<keyword evidence="2 10" id="KW-0378">Hydrolase</keyword>
<dbReference type="AlphaFoldDB" id="A0A364Y0D2"/>
<dbReference type="InterPro" id="IPR008964">
    <property type="entry name" value="Invasin/intimin_cell_adhesion"/>
</dbReference>